<dbReference type="Proteomes" id="UP001152797">
    <property type="component" value="Unassembled WGS sequence"/>
</dbReference>
<evidence type="ECO:0000313" key="1">
    <source>
        <dbReference type="EMBL" id="CAI3976868.1"/>
    </source>
</evidence>
<name>A0A9P1BQX9_9DINO</name>
<dbReference type="EMBL" id="CAMXCT030000302">
    <property type="protein sequence ID" value="CAL4764180.1"/>
    <property type="molecule type" value="Genomic_DNA"/>
</dbReference>
<dbReference type="EMBL" id="CAMXCT020000302">
    <property type="protein sequence ID" value="CAL1130243.1"/>
    <property type="molecule type" value="Genomic_DNA"/>
</dbReference>
<protein>
    <submittedName>
        <fullName evidence="1">Uncharacterized protein</fullName>
    </submittedName>
</protein>
<evidence type="ECO:0000313" key="3">
    <source>
        <dbReference type="Proteomes" id="UP001152797"/>
    </source>
</evidence>
<sequence length="185" mass="20389">MATSADVKRLFGKFADHRGLVERAWLLRVVCGVAPMLSARQVEILFSKLLGTAPSIEYDVFVDAIFAQRCQQADPGPETKLPSEVILRAVTTRSDWQLPLALAPLREQLEVLGAKAPVSVIMEMGSEAYIAVCNAELKELCRAASVDRLLQVSTPDDSRLAACELKHNEAYMYAYVANICKVYSL</sequence>
<organism evidence="1">
    <name type="scientific">Cladocopium goreaui</name>
    <dbReference type="NCBI Taxonomy" id="2562237"/>
    <lineage>
        <taxon>Eukaryota</taxon>
        <taxon>Sar</taxon>
        <taxon>Alveolata</taxon>
        <taxon>Dinophyceae</taxon>
        <taxon>Suessiales</taxon>
        <taxon>Symbiodiniaceae</taxon>
        <taxon>Cladocopium</taxon>
    </lineage>
</organism>
<reference evidence="1" key="1">
    <citation type="submission" date="2022-10" db="EMBL/GenBank/DDBJ databases">
        <authorList>
            <person name="Chen Y."/>
            <person name="Dougan E. K."/>
            <person name="Chan C."/>
            <person name="Rhodes N."/>
            <person name="Thang M."/>
        </authorList>
    </citation>
    <scope>NUCLEOTIDE SEQUENCE</scope>
</reference>
<reference evidence="2" key="2">
    <citation type="submission" date="2024-04" db="EMBL/GenBank/DDBJ databases">
        <authorList>
            <person name="Chen Y."/>
            <person name="Shah S."/>
            <person name="Dougan E. K."/>
            <person name="Thang M."/>
            <person name="Chan C."/>
        </authorList>
    </citation>
    <scope>NUCLEOTIDE SEQUENCE [LARGE SCALE GENOMIC DNA]</scope>
</reference>
<accession>A0A9P1BQX9</accession>
<gene>
    <name evidence="1" type="ORF">C1SCF055_LOCUS5056</name>
</gene>
<dbReference type="EMBL" id="CAMXCT010000302">
    <property type="protein sequence ID" value="CAI3976868.1"/>
    <property type="molecule type" value="Genomic_DNA"/>
</dbReference>
<keyword evidence="3" id="KW-1185">Reference proteome</keyword>
<comment type="caution">
    <text evidence="1">The sequence shown here is derived from an EMBL/GenBank/DDBJ whole genome shotgun (WGS) entry which is preliminary data.</text>
</comment>
<proteinExistence type="predicted"/>
<dbReference type="AlphaFoldDB" id="A0A9P1BQX9"/>
<evidence type="ECO:0000313" key="2">
    <source>
        <dbReference type="EMBL" id="CAL1130243.1"/>
    </source>
</evidence>